<dbReference type="Pfam" id="PF22679">
    <property type="entry name" value="T1R_D3-like"/>
    <property type="match status" value="1"/>
</dbReference>
<evidence type="ECO:0000256" key="9">
    <source>
        <dbReference type="ARBA" id="ARBA00022840"/>
    </source>
</evidence>
<dbReference type="CDD" id="cd18800">
    <property type="entry name" value="SF2_C_EcoR124I-like"/>
    <property type="match status" value="1"/>
</dbReference>
<dbReference type="InterPro" id="IPR055180">
    <property type="entry name" value="HsdR_RecA-like_helicase_dom_2"/>
</dbReference>
<dbReference type="PANTHER" id="PTHR30195">
    <property type="entry name" value="TYPE I SITE-SPECIFIC DEOXYRIBONUCLEASE PROTEIN SUBUNIT M AND R"/>
    <property type="match status" value="1"/>
</dbReference>
<comment type="subunit">
    <text evidence="3 11">The type I restriction/modification system is composed of three polypeptides R, M and S.</text>
</comment>
<keyword evidence="9 11" id="KW-0067">ATP-binding</keyword>
<dbReference type="InterPro" id="IPR040980">
    <property type="entry name" value="SWI2_SNF2"/>
</dbReference>
<dbReference type="InterPro" id="IPR007409">
    <property type="entry name" value="Restrct_endonuc_type1_HsdR_N"/>
</dbReference>
<comment type="similarity">
    <text evidence="2 11">Belongs to the HsdR family.</text>
</comment>
<evidence type="ECO:0000259" key="12">
    <source>
        <dbReference type="PROSITE" id="PS51192"/>
    </source>
</evidence>
<feature type="domain" description="Helicase ATP-binding" evidence="12">
    <location>
        <begin position="301"/>
        <end position="463"/>
    </location>
</feature>
<gene>
    <name evidence="13" type="primary">hsdR_1</name>
    <name evidence="13" type="ORF">ERS132410_00932</name>
</gene>
<evidence type="ECO:0000256" key="5">
    <source>
        <dbReference type="ARBA" id="ARBA00022741"/>
    </source>
</evidence>
<dbReference type="SUPFAM" id="SSF52540">
    <property type="entry name" value="P-loop containing nucleoside triphosphate hydrolases"/>
    <property type="match status" value="2"/>
</dbReference>
<comment type="catalytic activity">
    <reaction evidence="1 11">
        <text>Endonucleolytic cleavage of DNA to give random double-stranded fragments with terminal 5'-phosphates, ATP is simultaneously hydrolyzed.</text>
        <dbReference type="EC" id="3.1.21.3"/>
    </reaction>
</comment>
<dbReference type="Gene3D" id="3.90.1570.50">
    <property type="match status" value="2"/>
</dbReference>
<dbReference type="EMBL" id="FIGO01000004">
    <property type="protein sequence ID" value="CYU72897.1"/>
    <property type="molecule type" value="Genomic_DNA"/>
</dbReference>
<dbReference type="CDD" id="cd18030">
    <property type="entry name" value="DEXHc_RE_I_HsdR"/>
    <property type="match status" value="1"/>
</dbReference>
<dbReference type="Gene3D" id="1.20.58.2040">
    <property type="match status" value="1"/>
</dbReference>
<dbReference type="InterPro" id="IPR027417">
    <property type="entry name" value="P-loop_NTPase"/>
</dbReference>
<evidence type="ECO:0000313" key="13">
    <source>
        <dbReference type="EMBL" id="CYU72897.1"/>
    </source>
</evidence>
<dbReference type="PANTHER" id="PTHR30195:SF16">
    <property type="entry name" value="TYPE I RESTRICTION ENZYME ENDONUCLEASE SUBUNIT"/>
    <property type="match status" value="1"/>
</dbReference>
<organism evidence="13 14">
    <name type="scientific">Streptococcus suis</name>
    <dbReference type="NCBI Taxonomy" id="1307"/>
    <lineage>
        <taxon>Bacteria</taxon>
        <taxon>Bacillati</taxon>
        <taxon>Bacillota</taxon>
        <taxon>Bacilli</taxon>
        <taxon>Lactobacillales</taxon>
        <taxon>Streptococcaceae</taxon>
        <taxon>Streptococcus</taxon>
    </lineage>
</organism>
<dbReference type="GO" id="GO:0009307">
    <property type="term" value="P:DNA restriction-modification system"/>
    <property type="evidence" value="ECO:0007669"/>
    <property type="project" value="UniProtKB-KW"/>
</dbReference>
<dbReference type="InterPro" id="IPR051268">
    <property type="entry name" value="Type-I_R_enzyme_R_subunit"/>
</dbReference>
<dbReference type="GO" id="GO:0004386">
    <property type="term" value="F:helicase activity"/>
    <property type="evidence" value="ECO:0007669"/>
    <property type="project" value="UniProtKB-KW"/>
</dbReference>
<dbReference type="CDD" id="cd22332">
    <property type="entry name" value="HsdR_N"/>
    <property type="match status" value="1"/>
</dbReference>
<dbReference type="GO" id="GO:0009035">
    <property type="term" value="F:type I site-specific deoxyribonuclease activity"/>
    <property type="evidence" value="ECO:0007669"/>
    <property type="project" value="UniProtKB-EC"/>
</dbReference>
<dbReference type="GO" id="GO:0005524">
    <property type="term" value="F:ATP binding"/>
    <property type="evidence" value="ECO:0007669"/>
    <property type="project" value="UniProtKB-KW"/>
</dbReference>
<keyword evidence="4" id="KW-0540">Nuclease</keyword>
<keyword evidence="10 11" id="KW-0238">DNA-binding</keyword>
<dbReference type="AlphaFoldDB" id="A0A116LQT9"/>
<dbReference type="Proteomes" id="UP000073485">
    <property type="component" value="Unassembled WGS sequence"/>
</dbReference>
<protein>
    <recommendedName>
        <fullName evidence="11">Type I restriction enzyme endonuclease subunit</fullName>
        <shortName evidence="11">R protein</shortName>
        <ecNumber evidence="11">3.1.21.3</ecNumber>
    </recommendedName>
    <alternativeName>
        <fullName evidence="11">Type-1 restriction enzyme R protein</fullName>
    </alternativeName>
</protein>
<comment type="function">
    <text evidence="11">Subunit R is required for both nuclease and ATPase activities, but not for modification.</text>
</comment>
<evidence type="ECO:0000256" key="8">
    <source>
        <dbReference type="ARBA" id="ARBA00022801"/>
    </source>
</evidence>
<evidence type="ECO:0000256" key="1">
    <source>
        <dbReference type="ARBA" id="ARBA00000851"/>
    </source>
</evidence>
<evidence type="ECO:0000313" key="14">
    <source>
        <dbReference type="Proteomes" id="UP000073485"/>
    </source>
</evidence>
<dbReference type="PROSITE" id="PS51192">
    <property type="entry name" value="HELICASE_ATP_BIND_1"/>
    <property type="match status" value="1"/>
</dbReference>
<dbReference type="InterPro" id="IPR004473">
    <property type="entry name" value="Restrct_endonuc_typeI_HsdR"/>
</dbReference>
<dbReference type="Pfam" id="PF04313">
    <property type="entry name" value="HSDR_N"/>
    <property type="match status" value="1"/>
</dbReference>
<dbReference type="InterPro" id="IPR014001">
    <property type="entry name" value="Helicase_ATP-bd"/>
</dbReference>
<dbReference type="GO" id="GO:0003677">
    <property type="term" value="F:DNA binding"/>
    <property type="evidence" value="ECO:0007669"/>
    <property type="project" value="UniProtKB-KW"/>
</dbReference>
<dbReference type="SMART" id="SM00487">
    <property type="entry name" value="DEXDc"/>
    <property type="match status" value="1"/>
</dbReference>
<accession>A0A116LQT9</accession>
<keyword evidence="5 11" id="KW-0547">Nucleotide-binding</keyword>
<dbReference type="Gene3D" id="3.40.50.300">
    <property type="entry name" value="P-loop containing nucleotide triphosphate hydrolases"/>
    <property type="match status" value="2"/>
</dbReference>
<evidence type="ECO:0000256" key="10">
    <source>
        <dbReference type="ARBA" id="ARBA00023125"/>
    </source>
</evidence>
<evidence type="ECO:0000256" key="2">
    <source>
        <dbReference type="ARBA" id="ARBA00008598"/>
    </source>
</evidence>
<keyword evidence="13" id="KW-0347">Helicase</keyword>
<evidence type="ECO:0000256" key="3">
    <source>
        <dbReference type="ARBA" id="ARBA00011296"/>
    </source>
</evidence>
<reference evidence="13 14" key="1">
    <citation type="submission" date="2016-02" db="EMBL/GenBank/DDBJ databases">
        <authorList>
            <consortium name="Pathogen Informatics"/>
        </authorList>
    </citation>
    <scope>NUCLEOTIDE SEQUENCE [LARGE SCALE GENOMIC DNA]</scope>
    <source>
        <strain evidence="13 14">LSS48</strain>
    </source>
</reference>
<dbReference type="Pfam" id="PF18766">
    <property type="entry name" value="SWI2_SNF2"/>
    <property type="match status" value="1"/>
</dbReference>
<evidence type="ECO:0000256" key="11">
    <source>
        <dbReference type="RuleBase" id="RU364115"/>
    </source>
</evidence>
<dbReference type="InterPro" id="IPR022625">
    <property type="entry name" value="TypeI_RM_Rsu_C"/>
</dbReference>
<proteinExistence type="inferred from homology"/>
<evidence type="ECO:0000256" key="4">
    <source>
        <dbReference type="ARBA" id="ARBA00022722"/>
    </source>
</evidence>
<evidence type="ECO:0000256" key="7">
    <source>
        <dbReference type="ARBA" id="ARBA00022759"/>
    </source>
</evidence>
<evidence type="ECO:0000256" key="6">
    <source>
        <dbReference type="ARBA" id="ARBA00022747"/>
    </source>
</evidence>
<dbReference type="NCBIfam" id="TIGR00348">
    <property type="entry name" value="hsdR"/>
    <property type="match status" value="1"/>
</dbReference>
<sequence>MPNVDYTKISLPVAELTNGIVLEEFIKSERYNRDIYQTESEMEKRLIDDLVQGQQYERFLGHSPTELLANLKLQLENLNGVSFSATEWQRFLDEYLNKPNEGMVEKTRKIQEDHIYDFVFDDGHVQNISLLDKKNIHRNKLQVMNQMIQKGSHTNRYDVTILVNGLPLVQIELKKRGVPISQAFHQIHRYTKESFNSENSLFQYIQLFVISNGTFTRYFSNTVERNKNNFEFTCEWADRKNHAIHDLEDFAQTFLNKTTLLSILIKYCIFNAEDVLLVMRPYQIAATESILNRIHLAYQNKLYGKVEGGGYIWHTTGSGKTLTSFKTARLATELEYIDKVFFVVDRKDLDYQTMKEYQKFQKDSVNGSNDTKQLKEAIEKDDSRIVVTTIQKLNHFTKKYPNHPIYDKQCVMIYDECHRSQFGDSQKKVNSSFRANYQFGFTGTPIFADNTLTGQTTQDIFGHQLHSYIITDAIRDNKVLKFKVDYNNVAPKFREEEVQAGHEKDLRILRQIEKKALLAPERISKVVEHILSVYPVKTHREISHIVKIKNVDGDTLRKQRMRGYNAMLAVQNVHAAKMYYEELHNQQASIPEECRLRIGMIYSFATNEEQAAYGDIYDEDFNPSAMESSAKEFLDRVIADYNKSFSTSFSTESQSFQNYYKDLSQRTKNKEIDLLIVVGMFLTGFDAPTMNTLFVDKNLRYHGLIQAYSRTNRILSKDKPFGNIVCFRDLEKATIDALKLFGEDNNIYITLEKSYQEYMEGFEDEETGVIVRGYKEVCREMLIKFPDPTEIYLESEKKEFVGLFGELLKLDNVLRNFDEFTDEERLISQGLMQDYRSKYVDIREESYHSGGRDGHQPEIDLSDLEFEIELLKSDEINLDYIIALISEKANEDITKEQLQNQVSRVIRSTIDMRAKERLVMDFIRDSNLDELKDNQTILEAFYHYARKSKQEQIELFAQTQQLQGDYKLFIEAAILRGFASTAGTDLNALMPPTSRRQGAREKKKQEILHQLQELVETFTGI</sequence>
<dbReference type="EC" id="3.1.21.3" evidence="11"/>
<keyword evidence="7" id="KW-0255">Endonuclease</keyword>
<keyword evidence="6 11" id="KW-0680">Restriction system</keyword>
<name>A0A116LQT9_STRSU</name>
<keyword evidence="8 11" id="KW-0378">Hydrolase</keyword>
<dbReference type="Pfam" id="PF12008">
    <property type="entry name" value="EcoR124_C"/>
    <property type="match status" value="1"/>
</dbReference>
<dbReference type="RefSeq" id="WP_044693628.1">
    <property type="nucleotide sequence ID" value="NZ_CEER01000020.1"/>
</dbReference>